<evidence type="ECO:0000313" key="2">
    <source>
        <dbReference type="Proteomes" id="UP000002774"/>
    </source>
</evidence>
<dbReference type="AlphaFoldDB" id="H1Y4Q2"/>
<organism evidence="1 2">
    <name type="scientific">Mucilaginibacter paludis DSM 18603</name>
    <dbReference type="NCBI Taxonomy" id="714943"/>
    <lineage>
        <taxon>Bacteria</taxon>
        <taxon>Pseudomonadati</taxon>
        <taxon>Bacteroidota</taxon>
        <taxon>Sphingobacteriia</taxon>
        <taxon>Sphingobacteriales</taxon>
        <taxon>Sphingobacteriaceae</taxon>
        <taxon>Mucilaginibacter</taxon>
    </lineage>
</organism>
<gene>
    <name evidence="1" type="ORF">Mucpa_4005</name>
</gene>
<dbReference type="Proteomes" id="UP000002774">
    <property type="component" value="Chromosome"/>
</dbReference>
<name>H1Y4Q2_9SPHI</name>
<accession>H1Y4Q2</accession>
<evidence type="ECO:0000313" key="1">
    <source>
        <dbReference type="EMBL" id="EHQ28096.1"/>
    </source>
</evidence>
<dbReference type="HOGENOM" id="CLU_3390313_0_0_10"/>
<reference evidence="1" key="1">
    <citation type="submission" date="2011-09" db="EMBL/GenBank/DDBJ databases">
        <title>The permanent draft genome of Mucilaginibacter paludis DSM 18603.</title>
        <authorList>
            <consortium name="US DOE Joint Genome Institute (JGI-PGF)"/>
            <person name="Lucas S."/>
            <person name="Han J."/>
            <person name="Lapidus A."/>
            <person name="Bruce D."/>
            <person name="Goodwin L."/>
            <person name="Pitluck S."/>
            <person name="Peters L."/>
            <person name="Kyrpides N."/>
            <person name="Mavromatis K."/>
            <person name="Ivanova N."/>
            <person name="Mikhailova N."/>
            <person name="Held B."/>
            <person name="Detter J.C."/>
            <person name="Tapia R."/>
            <person name="Han C."/>
            <person name="Land M."/>
            <person name="Hauser L."/>
            <person name="Markowitz V."/>
            <person name="Cheng J.-F."/>
            <person name="Hugenholtz P."/>
            <person name="Woyke T."/>
            <person name="Wu D."/>
            <person name="Tindall B."/>
            <person name="Brambilla E."/>
            <person name="Klenk H.-P."/>
            <person name="Eisen J.A."/>
        </authorList>
    </citation>
    <scope>NUCLEOTIDE SEQUENCE [LARGE SCALE GENOMIC DNA]</scope>
    <source>
        <strain evidence="1">DSM 18603</strain>
    </source>
</reference>
<sequence length="32" mass="3508">MHSNYCVGKLNGWKLEMLKMAGAEELEIAIAG</sequence>
<dbReference type="EMBL" id="CM001403">
    <property type="protein sequence ID" value="EHQ28096.1"/>
    <property type="molecule type" value="Genomic_DNA"/>
</dbReference>
<keyword evidence="2" id="KW-1185">Reference proteome</keyword>
<protein>
    <submittedName>
        <fullName evidence="1">Uncharacterized protein</fullName>
    </submittedName>
</protein>
<proteinExistence type="predicted"/>